<name>A0ABY7G942_MYAAR</name>
<dbReference type="InterPro" id="IPR011333">
    <property type="entry name" value="SKP1/BTB/POZ_sf"/>
</dbReference>
<keyword evidence="3" id="KW-1185">Reference proteome</keyword>
<dbReference type="PANTHER" id="PTHR22744:SF17">
    <property type="entry name" value="BTB DOMAIN-CONTAINING PROTEIN"/>
    <property type="match status" value="1"/>
</dbReference>
<feature type="domain" description="BTB" evidence="1">
    <location>
        <begin position="47"/>
        <end position="116"/>
    </location>
</feature>
<dbReference type="Pfam" id="PF00651">
    <property type="entry name" value="BTB"/>
    <property type="match status" value="1"/>
</dbReference>
<dbReference type="EMBL" id="CP111028">
    <property type="protein sequence ID" value="WAR30407.1"/>
    <property type="molecule type" value="Genomic_DNA"/>
</dbReference>
<proteinExistence type="predicted"/>
<evidence type="ECO:0000259" key="1">
    <source>
        <dbReference type="PROSITE" id="PS50097"/>
    </source>
</evidence>
<accession>A0ABY7G942</accession>
<dbReference type="SMART" id="SM00225">
    <property type="entry name" value="BTB"/>
    <property type="match status" value="1"/>
</dbReference>
<dbReference type="PANTHER" id="PTHR22744">
    <property type="entry name" value="HELIX LOOP HELIX PROTEIN 21-RELATED"/>
    <property type="match status" value="1"/>
</dbReference>
<dbReference type="Gene3D" id="3.30.710.10">
    <property type="entry name" value="Potassium Channel Kv1.1, Chain A"/>
    <property type="match status" value="1"/>
</dbReference>
<gene>
    <name evidence="2" type="ORF">MAR_032949</name>
</gene>
<sequence>MAHLDNSNEEIMEKVDITRKGSSQDETLLESNSAIDVSIFGESKGLADVTLIVEDRRIPVTKAVLELASPVFLAMFQGDLQEKEKSEIPLPGKRLPAFVKFLKLENVYEVVDHLKTACEQVLLNEMIKWEDPSSPGSCSKVYQHLVIAETCQLDELQSRCISIASGVTKVDREAAAKIHPISKKVEMIVDKQAIRKLEINTSDLRKLLRVVGGDNLQAVKNYLTKKQNIQPQPVSTGMFGNVQQTSMSGFSRGFGQTTSVVTSPAVFDIDPSSLANNLQKLRLVYQYAPDSEDAKKEAIRNVRNDKLKKEWKTTSEKEFDLLPEKIKHDIRGREVMKY</sequence>
<dbReference type="InterPro" id="IPR000210">
    <property type="entry name" value="BTB/POZ_dom"/>
</dbReference>
<organism evidence="2 3">
    <name type="scientific">Mya arenaria</name>
    <name type="common">Soft-shell clam</name>
    <dbReference type="NCBI Taxonomy" id="6604"/>
    <lineage>
        <taxon>Eukaryota</taxon>
        <taxon>Metazoa</taxon>
        <taxon>Spiralia</taxon>
        <taxon>Lophotrochozoa</taxon>
        <taxon>Mollusca</taxon>
        <taxon>Bivalvia</taxon>
        <taxon>Autobranchia</taxon>
        <taxon>Heteroconchia</taxon>
        <taxon>Euheterodonta</taxon>
        <taxon>Imparidentia</taxon>
        <taxon>Neoheterodontei</taxon>
        <taxon>Myida</taxon>
        <taxon>Myoidea</taxon>
        <taxon>Myidae</taxon>
        <taxon>Mya</taxon>
    </lineage>
</organism>
<dbReference type="SUPFAM" id="SSF54695">
    <property type="entry name" value="POZ domain"/>
    <property type="match status" value="1"/>
</dbReference>
<evidence type="ECO:0000313" key="2">
    <source>
        <dbReference type="EMBL" id="WAR30407.1"/>
    </source>
</evidence>
<dbReference type="PROSITE" id="PS50097">
    <property type="entry name" value="BTB"/>
    <property type="match status" value="1"/>
</dbReference>
<dbReference type="CDD" id="cd18186">
    <property type="entry name" value="BTB_POZ_ZBTB_KLHL-like"/>
    <property type="match status" value="1"/>
</dbReference>
<reference evidence="2" key="1">
    <citation type="submission" date="2022-11" db="EMBL/GenBank/DDBJ databases">
        <title>Centuries of genome instability and evolution in soft-shell clam transmissible cancer (bioRxiv).</title>
        <authorList>
            <person name="Hart S.F.M."/>
            <person name="Yonemitsu M.A."/>
            <person name="Giersch R.M."/>
            <person name="Beal B.F."/>
            <person name="Arriagada G."/>
            <person name="Davis B.W."/>
            <person name="Ostrander E.A."/>
            <person name="Goff S.P."/>
            <person name="Metzger M.J."/>
        </authorList>
    </citation>
    <scope>NUCLEOTIDE SEQUENCE</scope>
    <source>
        <strain evidence="2">MELC-2E11</strain>
        <tissue evidence="2">Siphon/mantle</tissue>
    </source>
</reference>
<protein>
    <recommendedName>
        <fullName evidence="1">BTB domain-containing protein</fullName>
    </recommendedName>
</protein>
<evidence type="ECO:0000313" key="3">
    <source>
        <dbReference type="Proteomes" id="UP001164746"/>
    </source>
</evidence>
<dbReference type="Proteomes" id="UP001164746">
    <property type="component" value="Chromosome 17"/>
</dbReference>